<name>A0A0F9GQV4_9ZZZZ</name>
<evidence type="ECO:0000313" key="1">
    <source>
        <dbReference type="EMBL" id="KKM01205.1"/>
    </source>
</evidence>
<proteinExistence type="predicted"/>
<comment type="caution">
    <text evidence="1">The sequence shown here is derived from an EMBL/GenBank/DDBJ whole genome shotgun (WGS) entry which is preliminary data.</text>
</comment>
<sequence length="154" mass="17778">MKVERLSKREFERKFTEGEGAGVERYRGTDPVVYLPGKASTKEILHEIYHATHSPDLELIDRGVKHYSAREKVREEIRADEFARAKIGKGESLSSDYTGRLALVLLAIGYKPSAVMGAIQKGLEEEGYERLDRESASELWWFIREEYDARRSRR</sequence>
<dbReference type="EMBL" id="LAZR01017250">
    <property type="protein sequence ID" value="KKM01205.1"/>
    <property type="molecule type" value="Genomic_DNA"/>
</dbReference>
<gene>
    <name evidence="1" type="ORF">LCGC14_1796700</name>
</gene>
<reference evidence="1" key="1">
    <citation type="journal article" date="2015" name="Nature">
        <title>Complex archaea that bridge the gap between prokaryotes and eukaryotes.</title>
        <authorList>
            <person name="Spang A."/>
            <person name="Saw J.H."/>
            <person name="Jorgensen S.L."/>
            <person name="Zaremba-Niedzwiedzka K."/>
            <person name="Martijn J."/>
            <person name="Lind A.E."/>
            <person name="van Eijk R."/>
            <person name="Schleper C."/>
            <person name="Guy L."/>
            <person name="Ettema T.J."/>
        </authorList>
    </citation>
    <scope>NUCLEOTIDE SEQUENCE</scope>
</reference>
<protein>
    <submittedName>
        <fullName evidence="1">Uncharacterized protein</fullName>
    </submittedName>
</protein>
<dbReference type="AlphaFoldDB" id="A0A0F9GQV4"/>
<organism evidence="1">
    <name type="scientific">marine sediment metagenome</name>
    <dbReference type="NCBI Taxonomy" id="412755"/>
    <lineage>
        <taxon>unclassified sequences</taxon>
        <taxon>metagenomes</taxon>
        <taxon>ecological metagenomes</taxon>
    </lineage>
</organism>
<accession>A0A0F9GQV4</accession>